<sequence>MKDGDVFVLLDQILEAARLATSYVEGMTEDAFLADNRTQQAVAMNSLSSAKPRPGSRDPIRPSPRRMANFHGGA</sequence>
<gene>
    <name evidence="2" type="ORF">V3H18_11480</name>
</gene>
<accession>A0ABU7XIE3</accession>
<feature type="region of interest" description="Disordered" evidence="1">
    <location>
        <begin position="45"/>
        <end position="74"/>
    </location>
</feature>
<comment type="caution">
    <text evidence="2">The sequence shown here is derived from an EMBL/GenBank/DDBJ whole genome shotgun (WGS) entry which is preliminary data.</text>
</comment>
<proteinExistence type="predicted"/>
<dbReference type="EMBL" id="JAZHYN010000033">
    <property type="protein sequence ID" value="MEF3367155.1"/>
    <property type="molecule type" value="Genomic_DNA"/>
</dbReference>
<dbReference type="Proteomes" id="UP001350748">
    <property type="component" value="Unassembled WGS sequence"/>
</dbReference>
<name>A0ABU7XIE3_9HYPH</name>
<reference evidence="2 3" key="1">
    <citation type="submission" date="2024-02" db="EMBL/GenBank/DDBJ databases">
        <authorList>
            <person name="Grouzdev D."/>
        </authorList>
    </citation>
    <scope>NUCLEOTIDE SEQUENCE [LARGE SCALE GENOMIC DNA]</scope>
    <source>
        <strain evidence="2 3">9N</strain>
    </source>
</reference>
<evidence type="ECO:0000313" key="3">
    <source>
        <dbReference type="Proteomes" id="UP001350748"/>
    </source>
</evidence>
<evidence type="ECO:0000313" key="2">
    <source>
        <dbReference type="EMBL" id="MEF3367155.1"/>
    </source>
</evidence>
<evidence type="ECO:0000256" key="1">
    <source>
        <dbReference type="SAM" id="MobiDB-lite"/>
    </source>
</evidence>
<dbReference type="RefSeq" id="WP_332082213.1">
    <property type="nucleotide sequence ID" value="NZ_JAZHYN010000033.1"/>
</dbReference>
<keyword evidence="3" id="KW-1185">Reference proteome</keyword>
<protein>
    <submittedName>
        <fullName evidence="2">Uncharacterized protein</fullName>
    </submittedName>
</protein>
<organism evidence="2 3">
    <name type="scientific">Methylocystis borbori</name>
    <dbReference type="NCBI Taxonomy" id="3118750"/>
    <lineage>
        <taxon>Bacteria</taxon>
        <taxon>Pseudomonadati</taxon>
        <taxon>Pseudomonadota</taxon>
        <taxon>Alphaproteobacteria</taxon>
        <taxon>Hyphomicrobiales</taxon>
        <taxon>Methylocystaceae</taxon>
        <taxon>Methylocystis</taxon>
    </lineage>
</organism>